<dbReference type="Proteomes" id="UP000253744">
    <property type="component" value="Plasmid pDrdI"/>
</dbReference>
<reference evidence="3 4" key="1">
    <citation type="submission" date="2018-07" db="EMBL/GenBank/DDBJ databases">
        <title>Complete Genome and Methylome Analysis of Deinococcus wulumuqiensis NEB 479.</title>
        <authorList>
            <person name="Fomenkov A."/>
            <person name="Luyten Y."/>
            <person name="Vincze T."/>
            <person name="Anton B.P."/>
            <person name="Clark T."/>
            <person name="Roberts R.J."/>
            <person name="Morgan R.D."/>
        </authorList>
    </citation>
    <scope>NUCLEOTIDE SEQUENCE [LARGE SCALE GENOMIC DNA]</scope>
    <source>
        <strain evidence="3 4">NEB 479</strain>
        <plasmid evidence="4">Plasmid pdrdi</plasmid>
    </source>
</reference>
<organism evidence="3 4">
    <name type="scientific">Deinococcus wulumuqiensis</name>
    <dbReference type="NCBI Taxonomy" id="980427"/>
    <lineage>
        <taxon>Bacteria</taxon>
        <taxon>Thermotogati</taxon>
        <taxon>Deinococcota</taxon>
        <taxon>Deinococci</taxon>
        <taxon>Deinococcales</taxon>
        <taxon>Deinococcaceae</taxon>
        <taxon>Deinococcus</taxon>
    </lineage>
</organism>
<feature type="region of interest" description="Disordered" evidence="1">
    <location>
        <begin position="176"/>
        <end position="204"/>
    </location>
</feature>
<keyword evidence="2" id="KW-0812">Transmembrane</keyword>
<feature type="transmembrane region" description="Helical" evidence="2">
    <location>
        <begin position="20"/>
        <end position="40"/>
    </location>
</feature>
<proteinExistence type="predicted"/>
<geneLocation type="plasmid" evidence="4">
    <name>pdrdi</name>
</geneLocation>
<feature type="transmembrane region" description="Helical" evidence="2">
    <location>
        <begin position="134"/>
        <end position="152"/>
    </location>
</feature>
<feature type="transmembrane region" description="Helical" evidence="2">
    <location>
        <begin position="96"/>
        <end position="114"/>
    </location>
</feature>
<evidence type="ECO:0000256" key="1">
    <source>
        <dbReference type="SAM" id="MobiDB-lite"/>
    </source>
</evidence>
<gene>
    <name evidence="3" type="ORF">DVJ83_16850</name>
</gene>
<keyword evidence="2" id="KW-0472">Membrane</keyword>
<keyword evidence="3" id="KW-0614">Plasmid</keyword>
<dbReference type="KEGG" id="dwu:DVJ83_16850"/>
<dbReference type="EMBL" id="CP031163">
    <property type="protein sequence ID" value="AXH00800.1"/>
    <property type="molecule type" value="Genomic_DNA"/>
</dbReference>
<accession>A0A345IM77</accession>
<evidence type="ECO:0000313" key="4">
    <source>
        <dbReference type="Proteomes" id="UP000253744"/>
    </source>
</evidence>
<evidence type="ECO:0000313" key="3">
    <source>
        <dbReference type="EMBL" id="AXH00800.1"/>
    </source>
</evidence>
<dbReference type="AlphaFoldDB" id="A0A345IM77"/>
<sequence>MPVGAISGAVIVFFASKNPVLAYLSEIIIFILGAWLTPALRQDLSFSAPSKGASRIRGEVSGVTSEDCDEVIRRLELEGPTPLEHVTTWFSSQSPFTAFILLVVSIMGVERIPALVGTLTGLEIDDDGLSLGPWATPLFFFSVALIAAHFMTRFLERVRKHEIVVLHEVKAQITEEKSRNSAYPGKTRTPTQSSPEVVATEQDS</sequence>
<protein>
    <submittedName>
        <fullName evidence="3">Uncharacterized protein</fullName>
    </submittedName>
</protein>
<evidence type="ECO:0000256" key="2">
    <source>
        <dbReference type="SAM" id="Phobius"/>
    </source>
</evidence>
<keyword evidence="2" id="KW-1133">Transmembrane helix</keyword>
<name>A0A345IM77_9DEIO</name>